<accession>A0A225W2Z7</accession>
<evidence type="ECO:0000256" key="1">
    <source>
        <dbReference type="SAM" id="Coils"/>
    </source>
</evidence>
<reference evidence="3" key="1">
    <citation type="submission" date="2017-03" db="EMBL/GenBank/DDBJ databases">
        <title>Phytopthora megakarya and P. palmivora, two closely related causual agents of cacao black pod achieved similar genome size and gene model numbers by different mechanisms.</title>
        <authorList>
            <person name="Ali S."/>
            <person name="Shao J."/>
            <person name="Larry D.J."/>
            <person name="Kronmiller B."/>
            <person name="Shen D."/>
            <person name="Strem M.D."/>
            <person name="Melnick R.L."/>
            <person name="Guiltinan M.J."/>
            <person name="Tyler B.M."/>
            <person name="Meinhardt L.W."/>
            <person name="Bailey B.A."/>
        </authorList>
    </citation>
    <scope>NUCLEOTIDE SEQUENCE [LARGE SCALE GENOMIC DNA]</scope>
    <source>
        <strain evidence="3">zdho120</strain>
    </source>
</reference>
<comment type="caution">
    <text evidence="2">The sequence shown here is derived from an EMBL/GenBank/DDBJ whole genome shotgun (WGS) entry which is preliminary data.</text>
</comment>
<name>A0A225W2Z7_9STRA</name>
<protein>
    <submittedName>
        <fullName evidence="2">Uncharacterized protein</fullName>
    </submittedName>
</protein>
<keyword evidence="1" id="KW-0175">Coiled coil</keyword>
<proteinExistence type="predicted"/>
<organism evidence="2 3">
    <name type="scientific">Phytophthora megakarya</name>
    <dbReference type="NCBI Taxonomy" id="4795"/>
    <lineage>
        <taxon>Eukaryota</taxon>
        <taxon>Sar</taxon>
        <taxon>Stramenopiles</taxon>
        <taxon>Oomycota</taxon>
        <taxon>Peronosporomycetes</taxon>
        <taxon>Peronosporales</taxon>
        <taxon>Peronosporaceae</taxon>
        <taxon>Phytophthora</taxon>
    </lineage>
</organism>
<evidence type="ECO:0000313" key="2">
    <source>
        <dbReference type="EMBL" id="OWZ12131.1"/>
    </source>
</evidence>
<feature type="coiled-coil region" evidence="1">
    <location>
        <begin position="39"/>
        <end position="91"/>
    </location>
</feature>
<gene>
    <name evidence="2" type="ORF">PHMEG_00014751</name>
</gene>
<keyword evidence="3" id="KW-1185">Reference proteome</keyword>
<dbReference type="AlphaFoldDB" id="A0A225W2Z7"/>
<dbReference type="EMBL" id="NBNE01001931">
    <property type="protein sequence ID" value="OWZ12131.1"/>
    <property type="molecule type" value="Genomic_DNA"/>
</dbReference>
<dbReference type="Proteomes" id="UP000198211">
    <property type="component" value="Unassembled WGS sequence"/>
</dbReference>
<evidence type="ECO:0000313" key="3">
    <source>
        <dbReference type="Proteomes" id="UP000198211"/>
    </source>
</evidence>
<sequence>MGTSKTTLELGNFSDEARCARRDFALLEKAFNQQVGEILEQAQSRLSESDRDFQRAAEEHARQEQALRDGNAELQRQIDDYCLVNRQLEDRLCGGAFKVGRVMNFLNRHNARVSGNWSRLKALLEKFKDGSLAHDAWITQIQINAADESDADPGVYEFEVESDDEESKVPEAPKPQITLKISTVDLTQPSSTESTPAKNQRKLFGGSKPKVLTDLQLRPSIYTPSMTDTLDPTANKQLSVTKARESLTQPVIWDKLRADIEELMRSHMSYDEALAAARADAEIHPHLDARHLVSMLVRIIYWKSLDKTPWVKYIPCWCYKEAEFKLAKVLTSGEVPTRWPNLRKDI</sequence>